<evidence type="ECO:0000256" key="2">
    <source>
        <dbReference type="ARBA" id="ARBA00022764"/>
    </source>
</evidence>
<dbReference type="Pfam" id="PF13416">
    <property type="entry name" value="SBP_bac_8"/>
    <property type="match status" value="1"/>
</dbReference>
<evidence type="ECO:0000256" key="3">
    <source>
        <dbReference type="SAM" id="SignalP"/>
    </source>
</evidence>
<proteinExistence type="predicted"/>
<reference evidence="4 5" key="1">
    <citation type="submission" date="2020-02" db="EMBL/GenBank/DDBJ databases">
        <title>Genome sequence of strain CCNWXJ40-4.</title>
        <authorList>
            <person name="Gao J."/>
            <person name="Sun J."/>
        </authorList>
    </citation>
    <scope>NUCLEOTIDE SEQUENCE [LARGE SCALE GENOMIC DNA]</scope>
    <source>
        <strain evidence="4 5">CCNWXJ 40-4</strain>
    </source>
</reference>
<evidence type="ECO:0000313" key="4">
    <source>
        <dbReference type="EMBL" id="NGO53707.1"/>
    </source>
</evidence>
<gene>
    <name evidence="4" type="ORF">G6N73_21500</name>
</gene>
<dbReference type="InterPro" id="IPR006059">
    <property type="entry name" value="SBP"/>
</dbReference>
<dbReference type="EMBL" id="JAAKZF010000036">
    <property type="protein sequence ID" value="NGO53707.1"/>
    <property type="molecule type" value="Genomic_DNA"/>
</dbReference>
<dbReference type="PANTHER" id="PTHR30222">
    <property type="entry name" value="SPERMIDINE/PUTRESCINE-BINDING PERIPLASMIC PROTEIN"/>
    <property type="match status" value="1"/>
</dbReference>
<feature type="signal peptide" evidence="3">
    <location>
        <begin position="1"/>
        <end position="26"/>
    </location>
</feature>
<keyword evidence="2" id="KW-0574">Periplasm</keyword>
<comment type="caution">
    <text evidence="4">The sequence shown here is derived from an EMBL/GenBank/DDBJ whole genome shotgun (WGS) entry which is preliminary data.</text>
</comment>
<keyword evidence="5" id="KW-1185">Reference proteome</keyword>
<dbReference type="PANTHER" id="PTHR30222:SF2">
    <property type="entry name" value="ABC TRANSPORTER SUBSTRATE-BINDING PROTEIN"/>
    <property type="match status" value="1"/>
</dbReference>
<sequence>MLRASFFKRSWLVGLILAAGAFPATADGLTVVSWGGALQEAQAKTFFDPYAKMKNITVTQDTWSGELAKLRAMVDSGNVAWDVIDVDPQTGATACDQGLLEKIGSDAAFKSAGLVDGALTDCAVGTSVYATILAFQKQAFPKAPTRLTDIFDTTNFPGKRGFRKSPVDTLELALIADGVATADVYATLATAEGVDRAFKKLDTIKKDIVWWEAGAQPPQLLKSGEVKMALAWNGRIADANAKENADLGIAWTNQIRGFDMWVIPSGSKNLERAKDFVAFTVKPDVNAALSNHIAYGPTVKAASDLVAKDVLPNLPSAPENSEAALAQDGAFWAKNSDTLNARFASWISQ</sequence>
<accession>A0A6G4WHY7</accession>
<evidence type="ECO:0000313" key="5">
    <source>
        <dbReference type="Proteomes" id="UP001642900"/>
    </source>
</evidence>
<evidence type="ECO:0000256" key="1">
    <source>
        <dbReference type="ARBA" id="ARBA00022729"/>
    </source>
</evidence>
<protein>
    <submittedName>
        <fullName evidence="4">ABC transporter substrate-binding protein</fullName>
    </submittedName>
</protein>
<name>A0A6G4WHY7_9HYPH</name>
<feature type="chain" id="PRO_5026124585" evidence="3">
    <location>
        <begin position="27"/>
        <end position="349"/>
    </location>
</feature>
<dbReference type="SUPFAM" id="SSF53850">
    <property type="entry name" value="Periplasmic binding protein-like II"/>
    <property type="match status" value="1"/>
</dbReference>
<dbReference type="Proteomes" id="UP001642900">
    <property type="component" value="Unassembled WGS sequence"/>
</dbReference>
<dbReference type="Gene3D" id="3.40.190.10">
    <property type="entry name" value="Periplasmic binding protein-like II"/>
    <property type="match status" value="2"/>
</dbReference>
<keyword evidence="1 3" id="KW-0732">Signal</keyword>
<organism evidence="4 5">
    <name type="scientific">Allomesorhizobium camelthorni</name>
    <dbReference type="NCBI Taxonomy" id="475069"/>
    <lineage>
        <taxon>Bacteria</taxon>
        <taxon>Pseudomonadati</taxon>
        <taxon>Pseudomonadota</taxon>
        <taxon>Alphaproteobacteria</taxon>
        <taxon>Hyphomicrobiales</taxon>
        <taxon>Phyllobacteriaceae</taxon>
        <taxon>Allomesorhizobium</taxon>
    </lineage>
</organism>
<dbReference type="AlphaFoldDB" id="A0A6G4WHY7"/>
<dbReference type="CDD" id="cd13589">
    <property type="entry name" value="PBP2_polyamine_RpCGA009"/>
    <property type="match status" value="1"/>
</dbReference>